<protein>
    <submittedName>
        <fullName evidence="8">IS5 family transposase</fullName>
    </submittedName>
</protein>
<evidence type="ECO:0000313" key="8">
    <source>
        <dbReference type="EMBL" id="MBQ0960378.1"/>
    </source>
</evidence>
<evidence type="ECO:0000256" key="2">
    <source>
        <dbReference type="ARBA" id="ARBA00010075"/>
    </source>
</evidence>
<dbReference type="GO" id="GO:0003677">
    <property type="term" value="F:DNA binding"/>
    <property type="evidence" value="ECO:0007669"/>
    <property type="project" value="UniProtKB-KW"/>
</dbReference>
<dbReference type="Pfam" id="PF01609">
    <property type="entry name" value="DDE_Tnp_1"/>
    <property type="match status" value="1"/>
</dbReference>
<sequence>MKQHSLGLGQTAKRTRRREFLDEMEKVVPWADLVALVSPFLPEGKRGRPPFSPETMLRIHFMQQWFALSDPAMEEALHDMPVFRQFAGLEGWDERLPDESTILRFRHVLEKHKLAAQILQTVNDLLSAKGVMLKSGTVVDATLIAAPSSTKNSSGERDPEMKQSRKGQQWYFGMKCHIGVDIESGPVHTVKGTSGAVNDVIEANSLVRESDREVFADAGYQGAGKRPDARGDVTWHIAMRPGLRRTLDLSDPMDRLVDQLERVKAGIRARVEHPFRVVKRQFGHAKVRYRGLAKNTAQLHTLFALANLWLVRRKLIGAMA</sequence>
<dbReference type="AlphaFoldDB" id="A0A940YHK9"/>
<dbReference type="InterPro" id="IPR002559">
    <property type="entry name" value="Transposase_11"/>
</dbReference>
<reference evidence="8" key="1">
    <citation type="submission" date="2021-04" db="EMBL/GenBank/DDBJ databases">
        <title>The genome sequence of Ideonella sp. 4Y11.</title>
        <authorList>
            <person name="Liu Y."/>
        </authorList>
    </citation>
    <scope>NUCLEOTIDE SEQUENCE</scope>
    <source>
        <strain evidence="8">4Y11</strain>
    </source>
</reference>
<evidence type="ECO:0000259" key="6">
    <source>
        <dbReference type="Pfam" id="PF01609"/>
    </source>
</evidence>
<dbReference type="PANTHER" id="PTHR35604:SF2">
    <property type="entry name" value="TRANSPOSASE INSH FOR INSERTION SEQUENCE ELEMENT IS5A-RELATED"/>
    <property type="match status" value="1"/>
</dbReference>
<comment type="similarity">
    <text evidence="2">Belongs to the transposase 11 family.</text>
</comment>
<dbReference type="NCBIfam" id="NF033581">
    <property type="entry name" value="transpos_IS5_4"/>
    <property type="match status" value="1"/>
</dbReference>
<dbReference type="EMBL" id="JAGQDE010000014">
    <property type="protein sequence ID" value="MBQ0960378.1"/>
    <property type="molecule type" value="Genomic_DNA"/>
</dbReference>
<evidence type="ECO:0000256" key="1">
    <source>
        <dbReference type="ARBA" id="ARBA00003544"/>
    </source>
</evidence>
<keyword evidence="9" id="KW-1185">Reference proteome</keyword>
<proteinExistence type="inferred from homology"/>
<dbReference type="RefSeq" id="WP_210803056.1">
    <property type="nucleotide sequence ID" value="NZ_JAGQDE010000014.1"/>
</dbReference>
<keyword evidence="3" id="KW-0815">Transposition</keyword>
<dbReference type="Proteomes" id="UP000678374">
    <property type="component" value="Unassembled WGS sequence"/>
</dbReference>
<keyword evidence="4" id="KW-0238">DNA-binding</keyword>
<evidence type="ECO:0000256" key="3">
    <source>
        <dbReference type="ARBA" id="ARBA00022578"/>
    </source>
</evidence>
<feature type="domain" description="Transposase InsH N-terminal" evidence="7">
    <location>
        <begin position="14"/>
        <end position="107"/>
    </location>
</feature>
<dbReference type="Pfam" id="PF05598">
    <property type="entry name" value="DUF772"/>
    <property type="match status" value="1"/>
</dbReference>
<gene>
    <name evidence="8" type="ORF">KAK06_15590</name>
</gene>
<name>A0A940YHK9_9BURK</name>
<dbReference type="PANTHER" id="PTHR35604">
    <property type="entry name" value="TRANSPOSASE INSH FOR INSERTION SEQUENCE ELEMENT IS5A-RELATED"/>
    <property type="match status" value="1"/>
</dbReference>
<evidence type="ECO:0000259" key="7">
    <source>
        <dbReference type="Pfam" id="PF05598"/>
    </source>
</evidence>
<keyword evidence="5" id="KW-0233">DNA recombination</keyword>
<accession>A0A940YHK9</accession>
<dbReference type="InterPro" id="IPR047959">
    <property type="entry name" value="Transpos_IS5"/>
</dbReference>
<dbReference type="GO" id="GO:0004803">
    <property type="term" value="F:transposase activity"/>
    <property type="evidence" value="ECO:0007669"/>
    <property type="project" value="InterPro"/>
</dbReference>
<feature type="domain" description="Transposase IS4-like" evidence="6">
    <location>
        <begin position="134"/>
        <end position="308"/>
    </location>
</feature>
<organism evidence="8 9">
    <name type="scientific">Ideonella aquatica</name>
    <dbReference type="NCBI Taxonomy" id="2824119"/>
    <lineage>
        <taxon>Bacteria</taxon>
        <taxon>Pseudomonadati</taxon>
        <taxon>Pseudomonadota</taxon>
        <taxon>Betaproteobacteria</taxon>
        <taxon>Burkholderiales</taxon>
        <taxon>Sphaerotilaceae</taxon>
        <taxon>Ideonella</taxon>
    </lineage>
</organism>
<evidence type="ECO:0000256" key="5">
    <source>
        <dbReference type="ARBA" id="ARBA00023172"/>
    </source>
</evidence>
<dbReference type="InterPro" id="IPR008490">
    <property type="entry name" value="Transposase_InsH_N"/>
</dbReference>
<comment type="caution">
    <text evidence="8">The sequence shown here is derived from an EMBL/GenBank/DDBJ whole genome shotgun (WGS) entry which is preliminary data.</text>
</comment>
<comment type="function">
    <text evidence="1">Involved in the transposition of the insertion sequence IS5.</text>
</comment>
<evidence type="ECO:0000313" key="9">
    <source>
        <dbReference type="Proteomes" id="UP000678374"/>
    </source>
</evidence>
<dbReference type="GO" id="GO:0006313">
    <property type="term" value="P:DNA transposition"/>
    <property type="evidence" value="ECO:0007669"/>
    <property type="project" value="InterPro"/>
</dbReference>
<evidence type="ECO:0000256" key="4">
    <source>
        <dbReference type="ARBA" id="ARBA00023125"/>
    </source>
</evidence>